<feature type="non-terminal residue" evidence="3">
    <location>
        <position position="1"/>
    </location>
</feature>
<gene>
    <name evidence="3" type="ORF">C8F04DRAFT_1299540</name>
</gene>
<feature type="transmembrane region" description="Helical" evidence="2">
    <location>
        <begin position="6"/>
        <end position="29"/>
    </location>
</feature>
<dbReference type="AlphaFoldDB" id="A0AAD6WUC2"/>
<evidence type="ECO:0000313" key="3">
    <source>
        <dbReference type="EMBL" id="KAJ7025657.1"/>
    </source>
</evidence>
<name>A0AAD6WUC2_9AGAR</name>
<evidence type="ECO:0000256" key="2">
    <source>
        <dbReference type="SAM" id="Phobius"/>
    </source>
</evidence>
<protein>
    <recommendedName>
        <fullName evidence="5">G-protein coupled receptors family 2 profile 2 domain-containing protein</fullName>
    </recommendedName>
</protein>
<evidence type="ECO:0000313" key="4">
    <source>
        <dbReference type="Proteomes" id="UP001218188"/>
    </source>
</evidence>
<feature type="region of interest" description="Disordered" evidence="1">
    <location>
        <begin position="384"/>
        <end position="409"/>
    </location>
</feature>
<feature type="compositionally biased region" description="Basic and acidic residues" evidence="1">
    <location>
        <begin position="389"/>
        <end position="409"/>
    </location>
</feature>
<accession>A0AAD6WUC2</accession>
<keyword evidence="2" id="KW-0812">Transmembrane</keyword>
<organism evidence="3 4">
    <name type="scientific">Mycena alexandri</name>
    <dbReference type="NCBI Taxonomy" id="1745969"/>
    <lineage>
        <taxon>Eukaryota</taxon>
        <taxon>Fungi</taxon>
        <taxon>Dikarya</taxon>
        <taxon>Basidiomycota</taxon>
        <taxon>Agaricomycotina</taxon>
        <taxon>Agaricomycetes</taxon>
        <taxon>Agaricomycetidae</taxon>
        <taxon>Agaricales</taxon>
        <taxon>Marasmiineae</taxon>
        <taxon>Mycenaceae</taxon>
        <taxon>Mycena</taxon>
    </lineage>
</organism>
<reference evidence="3" key="1">
    <citation type="submission" date="2023-03" db="EMBL/GenBank/DDBJ databases">
        <title>Massive genome expansion in bonnet fungi (Mycena s.s.) driven by repeated elements and novel gene families across ecological guilds.</title>
        <authorList>
            <consortium name="Lawrence Berkeley National Laboratory"/>
            <person name="Harder C.B."/>
            <person name="Miyauchi S."/>
            <person name="Viragh M."/>
            <person name="Kuo A."/>
            <person name="Thoen E."/>
            <person name="Andreopoulos B."/>
            <person name="Lu D."/>
            <person name="Skrede I."/>
            <person name="Drula E."/>
            <person name="Henrissat B."/>
            <person name="Morin E."/>
            <person name="Kohler A."/>
            <person name="Barry K."/>
            <person name="LaButti K."/>
            <person name="Morin E."/>
            <person name="Salamov A."/>
            <person name="Lipzen A."/>
            <person name="Mereny Z."/>
            <person name="Hegedus B."/>
            <person name="Baldrian P."/>
            <person name="Stursova M."/>
            <person name="Weitz H."/>
            <person name="Taylor A."/>
            <person name="Grigoriev I.V."/>
            <person name="Nagy L.G."/>
            <person name="Martin F."/>
            <person name="Kauserud H."/>
        </authorList>
    </citation>
    <scope>NUCLEOTIDE SEQUENCE</scope>
    <source>
        <strain evidence="3">CBHHK200</strain>
    </source>
</reference>
<evidence type="ECO:0008006" key="5">
    <source>
        <dbReference type="Google" id="ProtNLM"/>
    </source>
</evidence>
<comment type="caution">
    <text evidence="3">The sequence shown here is derived from an EMBL/GenBank/DDBJ whole genome shotgun (WGS) entry which is preliminary data.</text>
</comment>
<feature type="transmembrane region" description="Helical" evidence="2">
    <location>
        <begin position="192"/>
        <end position="212"/>
    </location>
</feature>
<feature type="transmembrane region" description="Helical" evidence="2">
    <location>
        <begin position="87"/>
        <end position="106"/>
    </location>
</feature>
<sequence>DCSNNLWAVTSAVGAGLCFLVLVVIAVVWSYPKSRPHLDRVSFRIVIYVVFANMLFGTASAVGGTRTGPGFLCGFSIFILQASSDEIFILTLQLSGFLLFSIALNLQCVSSVDHFNYGLTMRTIHRLVVNHGRGQGLEKYYLIGSTVLACALVIPPYAAHQYGWDPLEQDCWYTNDNRSQRIAWQIGTQTGWTFLTVIGELICSTIVLVFLLRHDVSHSAVILPVTITQSKTAASSKSVHCGDCLTAPQMIRATKYKSIILRIALYPAFSCVVNLLSIATVLHSTIANGIHDTTVSFILLILSCNYLHAYPSNFNLGDFLYGGRAIVYGLLAASDPALIRGVTTLVRAMRGFPEPSLSVTDPTSLTSSNDNGVIVHIELSSFRSPPLSPEERNLPELKPDHMVKQDYSG</sequence>
<keyword evidence="2" id="KW-0472">Membrane</keyword>
<keyword evidence="4" id="KW-1185">Reference proteome</keyword>
<keyword evidence="2" id="KW-1133">Transmembrane helix</keyword>
<evidence type="ECO:0000256" key="1">
    <source>
        <dbReference type="SAM" id="MobiDB-lite"/>
    </source>
</evidence>
<dbReference type="Proteomes" id="UP001218188">
    <property type="component" value="Unassembled WGS sequence"/>
</dbReference>
<feature type="non-terminal residue" evidence="3">
    <location>
        <position position="409"/>
    </location>
</feature>
<feature type="transmembrane region" description="Helical" evidence="2">
    <location>
        <begin position="140"/>
        <end position="158"/>
    </location>
</feature>
<feature type="transmembrane region" description="Helical" evidence="2">
    <location>
        <begin position="41"/>
        <end position="62"/>
    </location>
</feature>
<dbReference type="EMBL" id="JARJCM010000150">
    <property type="protein sequence ID" value="KAJ7025657.1"/>
    <property type="molecule type" value="Genomic_DNA"/>
</dbReference>
<feature type="transmembrane region" description="Helical" evidence="2">
    <location>
        <begin position="259"/>
        <end position="282"/>
    </location>
</feature>
<proteinExistence type="predicted"/>